<keyword evidence="3" id="KW-1185">Reference proteome</keyword>
<feature type="compositionally biased region" description="Basic and acidic residues" evidence="1">
    <location>
        <begin position="125"/>
        <end position="138"/>
    </location>
</feature>
<dbReference type="HOGENOM" id="CLU_1678712_0_0_1"/>
<organism evidence="2 3">
    <name type="scientific">Pseudozyma hubeiensis (strain SY62)</name>
    <name type="common">Yeast</name>
    <dbReference type="NCBI Taxonomy" id="1305764"/>
    <lineage>
        <taxon>Eukaryota</taxon>
        <taxon>Fungi</taxon>
        <taxon>Dikarya</taxon>
        <taxon>Basidiomycota</taxon>
        <taxon>Ustilaginomycotina</taxon>
        <taxon>Ustilaginomycetes</taxon>
        <taxon>Ustilaginales</taxon>
        <taxon>Ustilaginaceae</taxon>
        <taxon>Pseudozyma</taxon>
    </lineage>
</organism>
<evidence type="ECO:0000313" key="3">
    <source>
        <dbReference type="Proteomes" id="UP000014071"/>
    </source>
</evidence>
<feature type="region of interest" description="Disordered" evidence="1">
    <location>
        <begin position="101"/>
        <end position="157"/>
    </location>
</feature>
<sequence>MEEVDEATELLVAVEASVARARVKERALDGELGFVRLLRSTGIDETVQRRSESQANWLEWAGLTSEAVDRHQDVWDFGQIECQVMESSRVESSTVRWYADTLKRQGSPDGDDGERREANGLNKLRGWDEPMQRRRLVGERGVAVDGDEDERGTMQER</sequence>
<dbReference type="EMBL" id="DF238786">
    <property type="protein sequence ID" value="GAC94901.1"/>
    <property type="molecule type" value="Genomic_DNA"/>
</dbReference>
<dbReference type="RefSeq" id="XP_012188488.1">
    <property type="nucleotide sequence ID" value="XM_012333098.1"/>
</dbReference>
<dbReference type="AlphaFoldDB" id="R9P128"/>
<reference evidence="3" key="1">
    <citation type="journal article" date="2013" name="Genome Announc.">
        <title>Draft genome sequence of the basidiomycetous yeast-like fungus Pseudozyma hubeiensis SY62, which produces an abundant amount of the biosurfactant mannosylerythritol lipids.</title>
        <authorList>
            <person name="Konishi M."/>
            <person name="Hatada Y."/>
            <person name="Horiuchi J."/>
        </authorList>
    </citation>
    <scope>NUCLEOTIDE SEQUENCE [LARGE SCALE GENOMIC DNA]</scope>
    <source>
        <strain evidence="3">SY62</strain>
    </source>
</reference>
<dbReference type="Proteomes" id="UP000014071">
    <property type="component" value="Unassembled WGS sequence"/>
</dbReference>
<dbReference type="GeneID" id="24107767"/>
<evidence type="ECO:0000313" key="2">
    <source>
        <dbReference type="EMBL" id="GAC94901.1"/>
    </source>
</evidence>
<gene>
    <name evidence="2" type="ORF">PHSY_002474</name>
</gene>
<evidence type="ECO:0000256" key="1">
    <source>
        <dbReference type="SAM" id="MobiDB-lite"/>
    </source>
</evidence>
<name>R9P128_PSEHS</name>
<protein>
    <submittedName>
        <fullName evidence="2">Uncharacterized protein</fullName>
    </submittedName>
</protein>
<proteinExistence type="predicted"/>
<accession>R9P128</accession>